<dbReference type="PROSITE" id="PS00784">
    <property type="entry name" value="RIBOSOMAL_L34"/>
    <property type="match status" value="1"/>
</dbReference>
<dbReference type="Pfam" id="PF00468">
    <property type="entry name" value="Ribosomal_L34"/>
    <property type="match status" value="1"/>
</dbReference>
<evidence type="ECO:0000256" key="4">
    <source>
        <dbReference type="ARBA" id="ARBA00035177"/>
    </source>
</evidence>
<feature type="compositionally biased region" description="Basic residues" evidence="6">
    <location>
        <begin position="10"/>
        <end position="21"/>
    </location>
</feature>
<keyword evidence="2 5" id="KW-0689">Ribosomal protein</keyword>
<sequence length="45" mass="5396">MSKRTFQPNNRKRNKTHGFRLRMRTRAGRAILASRRRKGRSRLAT</sequence>
<evidence type="ECO:0000256" key="2">
    <source>
        <dbReference type="ARBA" id="ARBA00022980"/>
    </source>
</evidence>
<keyword evidence="3 5" id="KW-0687">Ribonucleoprotein</keyword>
<evidence type="ECO:0000256" key="3">
    <source>
        <dbReference type="ARBA" id="ARBA00023274"/>
    </source>
</evidence>
<gene>
    <name evidence="5" type="primary">rpmH</name>
    <name evidence="7" type="ORF">AVDCRST_MAG21-1517</name>
</gene>
<dbReference type="GO" id="GO:1990904">
    <property type="term" value="C:ribonucleoprotein complex"/>
    <property type="evidence" value="ECO:0007669"/>
    <property type="project" value="UniProtKB-KW"/>
</dbReference>
<evidence type="ECO:0000256" key="6">
    <source>
        <dbReference type="SAM" id="MobiDB-lite"/>
    </source>
</evidence>
<dbReference type="PANTHER" id="PTHR14503">
    <property type="entry name" value="MITOCHONDRIAL RIBOSOMAL PROTEIN 34 FAMILY MEMBER"/>
    <property type="match status" value="1"/>
</dbReference>
<dbReference type="EMBL" id="CADCUL010000137">
    <property type="protein sequence ID" value="CAA9377519.1"/>
    <property type="molecule type" value="Genomic_DNA"/>
</dbReference>
<protein>
    <recommendedName>
        <fullName evidence="4 5">Large ribosomal subunit protein bL34</fullName>
    </recommendedName>
</protein>
<dbReference type="GO" id="GO:0003735">
    <property type="term" value="F:structural constituent of ribosome"/>
    <property type="evidence" value="ECO:0007669"/>
    <property type="project" value="InterPro"/>
</dbReference>
<dbReference type="FunFam" id="1.10.287.3980:FF:000001">
    <property type="entry name" value="Mitochondrial ribosomal protein L34"/>
    <property type="match status" value="1"/>
</dbReference>
<dbReference type="InterPro" id="IPR000271">
    <property type="entry name" value="Ribosomal_bL34"/>
</dbReference>
<reference evidence="7" key="1">
    <citation type="submission" date="2020-02" db="EMBL/GenBank/DDBJ databases">
        <authorList>
            <person name="Meier V. D."/>
        </authorList>
    </citation>
    <scope>NUCLEOTIDE SEQUENCE</scope>
    <source>
        <strain evidence="7">AVDCRST_MAG21</strain>
    </source>
</reference>
<dbReference type="NCBIfam" id="TIGR01030">
    <property type="entry name" value="rpmH_bact"/>
    <property type="match status" value="1"/>
</dbReference>
<accession>A0A6J4N981</accession>
<evidence type="ECO:0000313" key="7">
    <source>
        <dbReference type="EMBL" id="CAA9377519.1"/>
    </source>
</evidence>
<name>A0A6J4N981_9ACTN</name>
<dbReference type="AlphaFoldDB" id="A0A6J4N981"/>
<evidence type="ECO:0000256" key="5">
    <source>
        <dbReference type="HAMAP-Rule" id="MF_00391"/>
    </source>
</evidence>
<feature type="region of interest" description="Disordered" evidence="6">
    <location>
        <begin position="1"/>
        <end position="21"/>
    </location>
</feature>
<dbReference type="PANTHER" id="PTHR14503:SF4">
    <property type="entry name" value="LARGE RIBOSOMAL SUBUNIT PROTEIN BL34M"/>
    <property type="match status" value="1"/>
</dbReference>
<evidence type="ECO:0000256" key="1">
    <source>
        <dbReference type="ARBA" id="ARBA00010111"/>
    </source>
</evidence>
<proteinExistence type="inferred from homology"/>
<dbReference type="Gene3D" id="1.10.287.3980">
    <property type="match status" value="1"/>
</dbReference>
<dbReference type="GO" id="GO:0006412">
    <property type="term" value="P:translation"/>
    <property type="evidence" value="ECO:0007669"/>
    <property type="project" value="UniProtKB-UniRule"/>
</dbReference>
<dbReference type="HAMAP" id="MF_00391">
    <property type="entry name" value="Ribosomal_bL34"/>
    <property type="match status" value="1"/>
</dbReference>
<dbReference type="GO" id="GO:0005840">
    <property type="term" value="C:ribosome"/>
    <property type="evidence" value="ECO:0007669"/>
    <property type="project" value="UniProtKB-KW"/>
</dbReference>
<comment type="similarity">
    <text evidence="1 5">Belongs to the bacterial ribosomal protein bL34 family.</text>
</comment>
<organism evidence="7">
    <name type="scientific">uncultured Nocardioidaceae bacterium</name>
    <dbReference type="NCBI Taxonomy" id="253824"/>
    <lineage>
        <taxon>Bacteria</taxon>
        <taxon>Bacillati</taxon>
        <taxon>Actinomycetota</taxon>
        <taxon>Actinomycetes</taxon>
        <taxon>Propionibacteriales</taxon>
        <taxon>Nocardioidaceae</taxon>
        <taxon>environmental samples</taxon>
    </lineage>
</organism>
<dbReference type="InterPro" id="IPR020939">
    <property type="entry name" value="Ribosomal_bL34_CS"/>
</dbReference>